<dbReference type="AlphaFoldDB" id="A0AAW1W0J0"/>
<dbReference type="Proteomes" id="UP001457282">
    <property type="component" value="Unassembled WGS sequence"/>
</dbReference>
<evidence type="ECO:0000259" key="2">
    <source>
        <dbReference type="Pfam" id="PF10551"/>
    </source>
</evidence>
<dbReference type="InterPro" id="IPR018289">
    <property type="entry name" value="MULE_transposase_dom"/>
</dbReference>
<feature type="region of interest" description="Disordered" evidence="1">
    <location>
        <begin position="902"/>
        <end position="1008"/>
    </location>
</feature>
<evidence type="ECO:0000313" key="4">
    <source>
        <dbReference type="EMBL" id="KAK9913016.1"/>
    </source>
</evidence>
<feature type="compositionally biased region" description="Acidic residues" evidence="1">
    <location>
        <begin position="273"/>
        <end position="285"/>
    </location>
</feature>
<feature type="compositionally biased region" description="Low complexity" evidence="1">
    <location>
        <begin position="902"/>
        <end position="912"/>
    </location>
</feature>
<evidence type="ECO:0000313" key="5">
    <source>
        <dbReference type="Proteomes" id="UP001457282"/>
    </source>
</evidence>
<comment type="caution">
    <text evidence="4">The sequence shown here is derived from an EMBL/GenBank/DDBJ whole genome shotgun (WGS) entry which is preliminary data.</text>
</comment>
<feature type="region of interest" description="Disordered" evidence="1">
    <location>
        <begin position="836"/>
        <end position="862"/>
    </location>
</feature>
<dbReference type="Pfam" id="PF10551">
    <property type="entry name" value="MULE"/>
    <property type="match status" value="1"/>
</dbReference>
<feature type="compositionally biased region" description="Low complexity" evidence="1">
    <location>
        <begin position="969"/>
        <end position="978"/>
    </location>
</feature>
<keyword evidence="5" id="KW-1185">Reference proteome</keyword>
<evidence type="ECO:0000259" key="3">
    <source>
        <dbReference type="Pfam" id="PF26130"/>
    </source>
</evidence>
<dbReference type="Pfam" id="PF26130">
    <property type="entry name" value="PB1-like"/>
    <property type="match status" value="1"/>
</dbReference>
<dbReference type="InterPro" id="IPR058594">
    <property type="entry name" value="PB1-like_dom_pln"/>
</dbReference>
<feature type="compositionally biased region" description="Polar residues" evidence="1">
    <location>
        <begin position="919"/>
        <end position="950"/>
    </location>
</feature>
<feature type="compositionally biased region" description="Basic residues" evidence="1">
    <location>
        <begin position="992"/>
        <end position="1002"/>
    </location>
</feature>
<organism evidence="4 5">
    <name type="scientific">Rubus argutus</name>
    <name type="common">Southern blackberry</name>
    <dbReference type="NCBI Taxonomy" id="59490"/>
    <lineage>
        <taxon>Eukaryota</taxon>
        <taxon>Viridiplantae</taxon>
        <taxon>Streptophyta</taxon>
        <taxon>Embryophyta</taxon>
        <taxon>Tracheophyta</taxon>
        <taxon>Spermatophyta</taxon>
        <taxon>Magnoliopsida</taxon>
        <taxon>eudicotyledons</taxon>
        <taxon>Gunneridae</taxon>
        <taxon>Pentapetalae</taxon>
        <taxon>rosids</taxon>
        <taxon>fabids</taxon>
        <taxon>Rosales</taxon>
        <taxon>Rosaceae</taxon>
        <taxon>Rosoideae</taxon>
        <taxon>Rosoideae incertae sedis</taxon>
        <taxon>Rubus</taxon>
    </lineage>
</organism>
<reference evidence="4 5" key="1">
    <citation type="journal article" date="2023" name="G3 (Bethesda)">
        <title>A chromosome-length genome assembly and annotation of blackberry (Rubus argutus, cv. 'Hillquist').</title>
        <authorList>
            <person name="Bruna T."/>
            <person name="Aryal R."/>
            <person name="Dudchenko O."/>
            <person name="Sargent D.J."/>
            <person name="Mead D."/>
            <person name="Buti M."/>
            <person name="Cavallini A."/>
            <person name="Hytonen T."/>
            <person name="Andres J."/>
            <person name="Pham M."/>
            <person name="Weisz D."/>
            <person name="Mascagni F."/>
            <person name="Usai G."/>
            <person name="Natali L."/>
            <person name="Bassil N."/>
            <person name="Fernandez G.E."/>
            <person name="Lomsadze A."/>
            <person name="Armour M."/>
            <person name="Olukolu B."/>
            <person name="Poorten T."/>
            <person name="Britton C."/>
            <person name="Davik J."/>
            <person name="Ashrafi H."/>
            <person name="Aiden E.L."/>
            <person name="Borodovsky M."/>
            <person name="Worthington M."/>
        </authorList>
    </citation>
    <scope>NUCLEOTIDE SEQUENCE [LARGE SCALE GENOMIC DNA]</scope>
    <source>
        <strain evidence="4">PI 553951</strain>
    </source>
</reference>
<dbReference type="PANTHER" id="PTHR31973:SF199">
    <property type="entry name" value="SWIM-TYPE DOMAIN-CONTAINING PROTEIN"/>
    <property type="match status" value="1"/>
</dbReference>
<name>A0AAW1W0J0_RUBAR</name>
<evidence type="ECO:0000256" key="1">
    <source>
        <dbReference type="SAM" id="MobiDB-lite"/>
    </source>
</evidence>
<dbReference type="PANTHER" id="PTHR31973">
    <property type="entry name" value="POLYPROTEIN, PUTATIVE-RELATED"/>
    <property type="match status" value="1"/>
</dbReference>
<accession>A0AAW1W0J0</accession>
<dbReference type="EMBL" id="JBEDUW010000007">
    <property type="protein sequence ID" value="KAK9913016.1"/>
    <property type="molecule type" value="Genomic_DNA"/>
</dbReference>
<feature type="domain" description="MULE transposase" evidence="2">
    <location>
        <begin position="535"/>
        <end position="630"/>
    </location>
</feature>
<protein>
    <submittedName>
        <fullName evidence="4">Uncharacterized protein</fullName>
    </submittedName>
</protein>
<sequence length="1008" mass="115661">MATYWRHFRVSTDAPKYSDSDCFSYEIHHGGYWQHVDMERKKYKGGSVHYLDGVDPEKCCWVEFNNIAWDLGYRVRPISYWFKLPRCAKWEGFHPINNDVDAVEMTKHIPPRKRIMQLFITGGGPRKIKDAEVEDIIPTPFGWHNPLNILLPSEVEKKNGSKVDNDDMATGNDDDCGYVADEEAKAKRSAKGKAKVVEEAEATKAKKQKGKKKAENYNTRFKGEKSMDASNFEDETTDEEDNDFFVQKPDMVEEYGEMGYGGEISDDYKGSDEDLTSIEGSETEEDKNGNRVPIKGKGERKFKQFHPEVDMKNPVFVIGMKFANSRVLKKAIREYAIINRKRLWIELNRKEKIQAKCGWSRPLRKRNKKNQVKPANVKMNRVVCPWRLYASRYDDEHPESLMIKSFVDEHKCGGVSRVYHLTSTWMAKRYVHEWRLNPNWSVEGFQQQVASDYGMSISQQMVYRTKQKAGELNAGAYRDQYNKLESYAAEIRRSNPGTSVYIHSEMEGEIRNFKRIYICWDACKKGFKSGCRKLLGFDGCHIKGAYPGQLLATVGIDANNGMYPIAYAIVEIENKETWSWFMELVIEDLEIVNDTRYVIICDKQKGLLPAAESLFPNAEHRHCVRHLYNNFKSDFPGIGLKQMLWSAARDTTNAWWNKHMEEMKTANWDAWDWLAKKNPSHWSKAWFNDLTKCDLLVNNLCESFNSSILKSRDKPILHGLEMIRINMMVRMSNRRNAGARWNGGLGPRVQKILKKYCEKSHIYNVAEGSHHQFQIMGKESHNMHAVDLAKRTYEDPAVYLDNCYSQEKYLEAYNPIIHLIAGEDYWHVVVAPLEPPSYKAQPGRPKKLRIREPGEVEPPATKETQLKRSFFVKLKCSKCGIRGHNKLGCHKVSVVAQSSSQVGQSSSQAAQSTAPAKGKQTTANKRPRAQSQRPAAPKSTTNKQSQSQHQRPSEAITKAAKKPRQTNVSASQPSQASSMQRVVEFSNDGTRKKMRASPRKPWKCGITQ</sequence>
<proteinExistence type="predicted"/>
<feature type="region of interest" description="Disordered" evidence="1">
    <location>
        <begin position="258"/>
        <end position="298"/>
    </location>
</feature>
<gene>
    <name evidence="4" type="ORF">M0R45_036843</name>
</gene>
<feature type="domain" description="PB1-like" evidence="3">
    <location>
        <begin position="22"/>
        <end position="116"/>
    </location>
</feature>